<organism evidence="1 2">
    <name type="scientific">Venturia nashicola</name>
    <dbReference type="NCBI Taxonomy" id="86259"/>
    <lineage>
        <taxon>Eukaryota</taxon>
        <taxon>Fungi</taxon>
        <taxon>Dikarya</taxon>
        <taxon>Ascomycota</taxon>
        <taxon>Pezizomycotina</taxon>
        <taxon>Dothideomycetes</taxon>
        <taxon>Pleosporomycetidae</taxon>
        <taxon>Venturiales</taxon>
        <taxon>Venturiaceae</taxon>
        <taxon>Venturia</taxon>
    </lineage>
</organism>
<sequence>MKTLGDIRRANHKTTALSTTLSTTTTTRFSLGNAFCNIIHTRLSCMLASPCQRSTKEFTDQDSSIHCLVLMYFRHCIDTNVIEQY</sequence>
<dbReference type="AlphaFoldDB" id="A0A4Z1PER2"/>
<name>A0A4Z1PER2_9PEZI</name>
<protein>
    <submittedName>
        <fullName evidence="1">Uncharacterized protein</fullName>
    </submittedName>
</protein>
<accession>A0A4Z1PER2</accession>
<gene>
    <name evidence="1" type="ORF">E6O75_ATG00210</name>
</gene>
<comment type="caution">
    <text evidence="1">The sequence shown here is derived from an EMBL/GenBank/DDBJ whole genome shotgun (WGS) entry which is preliminary data.</text>
</comment>
<reference evidence="1 2" key="1">
    <citation type="submission" date="2019-04" db="EMBL/GenBank/DDBJ databases">
        <title>High contiguity whole genome sequence and gene annotation resource for two Venturia nashicola isolates.</title>
        <authorList>
            <person name="Prokchorchik M."/>
            <person name="Won K."/>
            <person name="Lee Y."/>
            <person name="Choi E.D."/>
            <person name="Segonzac C."/>
            <person name="Sohn K.H."/>
        </authorList>
    </citation>
    <scope>NUCLEOTIDE SEQUENCE [LARGE SCALE GENOMIC DNA]</scope>
    <source>
        <strain evidence="1 2">PRI2</strain>
    </source>
</reference>
<dbReference type="EMBL" id="SNSC02000001">
    <property type="protein sequence ID" value="TID27443.1"/>
    <property type="molecule type" value="Genomic_DNA"/>
</dbReference>
<keyword evidence="2" id="KW-1185">Reference proteome</keyword>
<evidence type="ECO:0000313" key="2">
    <source>
        <dbReference type="Proteomes" id="UP000298493"/>
    </source>
</evidence>
<dbReference type="Proteomes" id="UP000298493">
    <property type="component" value="Unassembled WGS sequence"/>
</dbReference>
<proteinExistence type="predicted"/>
<evidence type="ECO:0000313" key="1">
    <source>
        <dbReference type="EMBL" id="TID27443.1"/>
    </source>
</evidence>